<dbReference type="PANTHER" id="PTHR23501">
    <property type="entry name" value="MAJOR FACILITATOR SUPERFAMILY"/>
    <property type="match status" value="1"/>
</dbReference>
<feature type="domain" description="Major facilitator superfamily (MFS) profile" evidence="6">
    <location>
        <begin position="17"/>
        <end position="462"/>
    </location>
</feature>
<feature type="transmembrane region" description="Helical" evidence="5">
    <location>
        <begin position="51"/>
        <end position="71"/>
    </location>
</feature>
<reference evidence="7 8" key="1">
    <citation type="submission" date="2022-04" db="EMBL/GenBank/DDBJ databases">
        <title>Genome diversity in the genus Frankia.</title>
        <authorList>
            <person name="Carlos-Shanley C."/>
            <person name="Hahn D."/>
        </authorList>
    </citation>
    <scope>NUCLEOTIDE SEQUENCE [LARGE SCALE GENOMIC DNA]</scope>
    <source>
        <strain evidence="7 8">Ag45/Mut15</strain>
    </source>
</reference>
<dbReference type="Gene3D" id="1.20.1720.10">
    <property type="entry name" value="Multidrug resistance protein D"/>
    <property type="match status" value="1"/>
</dbReference>
<comment type="subcellular location">
    <subcellularLocation>
        <location evidence="1">Cell membrane</location>
        <topology evidence="1">Multi-pass membrane protein</topology>
    </subcellularLocation>
</comment>
<dbReference type="RefSeq" id="WP_248824540.1">
    <property type="nucleotide sequence ID" value="NZ_JALKFT010000008.1"/>
</dbReference>
<dbReference type="Gene3D" id="1.20.1250.20">
    <property type="entry name" value="MFS general substrate transporter like domains"/>
    <property type="match status" value="1"/>
</dbReference>
<feature type="transmembrane region" description="Helical" evidence="5">
    <location>
        <begin position="402"/>
        <end position="424"/>
    </location>
</feature>
<evidence type="ECO:0000259" key="6">
    <source>
        <dbReference type="PROSITE" id="PS50850"/>
    </source>
</evidence>
<dbReference type="EMBL" id="JALKFT010000008">
    <property type="protein sequence ID" value="MCK9876232.1"/>
    <property type="molecule type" value="Genomic_DNA"/>
</dbReference>
<feature type="transmembrane region" description="Helical" evidence="5">
    <location>
        <begin position="363"/>
        <end position="390"/>
    </location>
</feature>
<evidence type="ECO:0000256" key="3">
    <source>
        <dbReference type="ARBA" id="ARBA00022989"/>
    </source>
</evidence>
<keyword evidence="2 5" id="KW-0812">Transmembrane</keyword>
<keyword evidence="4 5" id="KW-0472">Membrane</keyword>
<dbReference type="PROSITE" id="PS50850">
    <property type="entry name" value="MFS"/>
    <property type="match status" value="1"/>
</dbReference>
<dbReference type="InterPro" id="IPR011701">
    <property type="entry name" value="MFS"/>
</dbReference>
<feature type="transmembrane region" description="Helical" evidence="5">
    <location>
        <begin position="107"/>
        <end position="128"/>
    </location>
</feature>
<evidence type="ECO:0000256" key="5">
    <source>
        <dbReference type="SAM" id="Phobius"/>
    </source>
</evidence>
<feature type="transmembrane region" description="Helical" evidence="5">
    <location>
        <begin position="16"/>
        <end position="39"/>
    </location>
</feature>
<dbReference type="Pfam" id="PF07690">
    <property type="entry name" value="MFS_1"/>
    <property type="match status" value="1"/>
</dbReference>
<proteinExistence type="predicted"/>
<evidence type="ECO:0000313" key="7">
    <source>
        <dbReference type="EMBL" id="MCK9876232.1"/>
    </source>
</evidence>
<evidence type="ECO:0000256" key="1">
    <source>
        <dbReference type="ARBA" id="ARBA00004651"/>
    </source>
</evidence>
<evidence type="ECO:0000256" key="2">
    <source>
        <dbReference type="ARBA" id="ARBA00022692"/>
    </source>
</evidence>
<keyword evidence="8" id="KW-1185">Reference proteome</keyword>
<feature type="transmembrane region" description="Helical" evidence="5">
    <location>
        <begin position="436"/>
        <end position="455"/>
    </location>
</feature>
<dbReference type="InterPro" id="IPR020846">
    <property type="entry name" value="MFS_dom"/>
</dbReference>
<name>A0ABT0JXG6_9ACTN</name>
<comment type="caution">
    <text evidence="7">The sequence shown here is derived from an EMBL/GenBank/DDBJ whole genome shotgun (WGS) entry which is preliminary data.</text>
</comment>
<dbReference type="SUPFAM" id="SSF103473">
    <property type="entry name" value="MFS general substrate transporter"/>
    <property type="match status" value="1"/>
</dbReference>
<evidence type="ECO:0000256" key="4">
    <source>
        <dbReference type="ARBA" id="ARBA00023136"/>
    </source>
</evidence>
<feature type="transmembrane region" description="Helical" evidence="5">
    <location>
        <begin position="168"/>
        <end position="187"/>
    </location>
</feature>
<feature type="transmembrane region" description="Helical" evidence="5">
    <location>
        <begin position="336"/>
        <end position="357"/>
    </location>
</feature>
<dbReference type="Proteomes" id="UP001201873">
    <property type="component" value="Unassembled WGS sequence"/>
</dbReference>
<organism evidence="7 8">
    <name type="scientific">Frankia umida</name>
    <dbReference type="NCBI Taxonomy" id="573489"/>
    <lineage>
        <taxon>Bacteria</taxon>
        <taxon>Bacillati</taxon>
        <taxon>Actinomycetota</taxon>
        <taxon>Actinomycetes</taxon>
        <taxon>Frankiales</taxon>
        <taxon>Frankiaceae</taxon>
        <taxon>Frankia</taxon>
    </lineage>
</organism>
<evidence type="ECO:0000313" key="8">
    <source>
        <dbReference type="Proteomes" id="UP001201873"/>
    </source>
</evidence>
<dbReference type="InterPro" id="IPR036259">
    <property type="entry name" value="MFS_trans_sf"/>
</dbReference>
<protein>
    <submittedName>
        <fullName evidence="7">MFS transporter</fullName>
    </submittedName>
</protein>
<feature type="transmembrane region" description="Helical" evidence="5">
    <location>
        <begin position="140"/>
        <end position="162"/>
    </location>
</feature>
<gene>
    <name evidence="7" type="ORF">MXD59_10660</name>
</gene>
<accession>A0ABT0JXG6</accession>
<feature type="transmembrane region" description="Helical" evidence="5">
    <location>
        <begin position="83"/>
        <end position="101"/>
    </location>
</feature>
<sequence length="466" mass="46438">MNEPAVVSTWDRRVRALTVGLVAIITLVAFEALAVVTVLPEVATDLHGFALYGWATSAFFLGTTIGIVLAGGDTDQAGPARPFTVGLVCFVIGLLIAAVAPTMPVLVAARALQGAGGGTIPAVAYAAIGRAYPHELRPRVFAVLSTAWVVPGLGGPALSSLIAEHLGWRWVFGGLLPLTIVFGLIPLRALRALPAVTRADGAEGHSSAVSGGGGGLTVAAVRVTLGAGLVLAALTSRSLLGLPSLVAGLVCAGGPLRRLLPAGTLRMRPGVPAAVASRGLLTCAFFGADPFVPLSFTAVRHESTMVAGIAVSGATLCWAAGSWTQARLAGRVQMRSVVTAGLVLVAVGTGGFATVLLEGVPLAVPVACWGVAGYGIGLSYSTIVTLVLALTPPQRQGEASMAVSLTDNLGTAFGAGLGGVAVAASQATGGAPTAGLAATFALTVSLGLVGALLVARRLPEDGHAGG</sequence>
<dbReference type="PANTHER" id="PTHR23501:SF154">
    <property type="entry name" value="MULTIDRUG-EFFLUX TRANSPORTER RV1634-RELATED"/>
    <property type="match status" value="1"/>
</dbReference>
<keyword evidence="3 5" id="KW-1133">Transmembrane helix</keyword>